<gene>
    <name evidence="1" type="ORF">P691DRAFT_782959</name>
</gene>
<evidence type="ECO:0000313" key="1">
    <source>
        <dbReference type="EMBL" id="KAF9452789.1"/>
    </source>
</evidence>
<accession>A0A9P5XLQ2</accession>
<sequence>MDQYWSKKLGVILTHAFGSYVQEPVGRSDGGGAMMSHYERTCPPVTANDNGGSHPQAVLQLFSLFPFSFSLHFVSSEVRTSSLFALILQALGQNSVQTFNWKFKNDTVSTRLTACSNYDLMVFPNLNNATAGNFSGVPPYYMMVFPQGGQPITRLAGVDNDTLSWMPTHPV</sequence>
<evidence type="ECO:0000313" key="2">
    <source>
        <dbReference type="Proteomes" id="UP000807342"/>
    </source>
</evidence>
<dbReference type="EMBL" id="MU151067">
    <property type="protein sequence ID" value="KAF9452789.1"/>
    <property type="molecule type" value="Genomic_DNA"/>
</dbReference>
<organism evidence="1 2">
    <name type="scientific">Macrolepiota fuliginosa MF-IS2</name>
    <dbReference type="NCBI Taxonomy" id="1400762"/>
    <lineage>
        <taxon>Eukaryota</taxon>
        <taxon>Fungi</taxon>
        <taxon>Dikarya</taxon>
        <taxon>Basidiomycota</taxon>
        <taxon>Agaricomycotina</taxon>
        <taxon>Agaricomycetes</taxon>
        <taxon>Agaricomycetidae</taxon>
        <taxon>Agaricales</taxon>
        <taxon>Agaricineae</taxon>
        <taxon>Agaricaceae</taxon>
        <taxon>Macrolepiota</taxon>
    </lineage>
</organism>
<dbReference type="Proteomes" id="UP000807342">
    <property type="component" value="Unassembled WGS sequence"/>
</dbReference>
<feature type="non-terminal residue" evidence="1">
    <location>
        <position position="171"/>
    </location>
</feature>
<proteinExistence type="predicted"/>
<keyword evidence="2" id="KW-1185">Reference proteome</keyword>
<name>A0A9P5XLQ2_9AGAR</name>
<dbReference type="AlphaFoldDB" id="A0A9P5XLQ2"/>
<dbReference type="OrthoDB" id="2527908at2759"/>
<reference evidence="1" key="1">
    <citation type="submission" date="2020-11" db="EMBL/GenBank/DDBJ databases">
        <authorList>
            <consortium name="DOE Joint Genome Institute"/>
            <person name="Ahrendt S."/>
            <person name="Riley R."/>
            <person name="Andreopoulos W."/>
            <person name="Labutti K."/>
            <person name="Pangilinan J."/>
            <person name="Ruiz-Duenas F.J."/>
            <person name="Barrasa J.M."/>
            <person name="Sanchez-Garcia M."/>
            <person name="Camarero S."/>
            <person name="Miyauchi S."/>
            <person name="Serrano A."/>
            <person name="Linde D."/>
            <person name="Babiker R."/>
            <person name="Drula E."/>
            <person name="Ayuso-Fernandez I."/>
            <person name="Pacheco R."/>
            <person name="Padilla G."/>
            <person name="Ferreira P."/>
            <person name="Barriuso J."/>
            <person name="Kellner H."/>
            <person name="Castanera R."/>
            <person name="Alfaro M."/>
            <person name="Ramirez L."/>
            <person name="Pisabarro A.G."/>
            <person name="Kuo A."/>
            <person name="Tritt A."/>
            <person name="Lipzen A."/>
            <person name="He G."/>
            <person name="Yan M."/>
            <person name="Ng V."/>
            <person name="Cullen D."/>
            <person name="Martin F."/>
            <person name="Rosso M.-N."/>
            <person name="Henrissat B."/>
            <person name="Hibbett D."/>
            <person name="Martinez A.T."/>
            <person name="Grigoriev I.V."/>
        </authorList>
    </citation>
    <scope>NUCLEOTIDE SEQUENCE</scope>
    <source>
        <strain evidence="1">MF-IS2</strain>
    </source>
</reference>
<comment type="caution">
    <text evidence="1">The sequence shown here is derived from an EMBL/GenBank/DDBJ whole genome shotgun (WGS) entry which is preliminary data.</text>
</comment>
<protein>
    <submittedName>
        <fullName evidence="1">Uncharacterized protein</fullName>
    </submittedName>
</protein>